<evidence type="ECO:0000313" key="3">
    <source>
        <dbReference type="Proteomes" id="UP000050454"/>
    </source>
</evidence>
<dbReference type="SUPFAM" id="SSF53448">
    <property type="entry name" value="Nucleotide-diphospho-sugar transferases"/>
    <property type="match status" value="1"/>
</dbReference>
<dbReference type="AlphaFoldDB" id="A0A0P7BYS6"/>
<comment type="caution">
    <text evidence="2">The sequence shown here is derived from an EMBL/GenBank/DDBJ whole genome shotgun (WGS) entry which is preliminary data.</text>
</comment>
<dbReference type="InterPro" id="IPR050256">
    <property type="entry name" value="Glycosyltransferase_2"/>
</dbReference>
<dbReference type="Proteomes" id="UP000050454">
    <property type="component" value="Unassembled WGS sequence"/>
</dbReference>
<keyword evidence="3" id="KW-1185">Reference proteome</keyword>
<evidence type="ECO:0000313" key="2">
    <source>
        <dbReference type="EMBL" id="KPM47272.1"/>
    </source>
</evidence>
<name>A0A0P7BYS6_9BACT</name>
<dbReference type="PANTHER" id="PTHR48090">
    <property type="entry name" value="UNDECAPRENYL-PHOSPHATE 4-DEOXY-4-FORMAMIDO-L-ARABINOSE TRANSFERASE-RELATED"/>
    <property type="match status" value="1"/>
</dbReference>
<dbReference type="RefSeq" id="WP_055150098.1">
    <property type="nucleotide sequence ID" value="NZ_JXSZ01000012.1"/>
</dbReference>
<protein>
    <recommendedName>
        <fullName evidence="1">Glycosyltransferase 2-like domain-containing protein</fullName>
    </recommendedName>
</protein>
<dbReference type="Gene3D" id="3.90.550.10">
    <property type="entry name" value="Spore Coat Polysaccharide Biosynthesis Protein SpsA, Chain A"/>
    <property type="match status" value="1"/>
</dbReference>
<dbReference type="OrthoDB" id="9807778at2"/>
<sequence>MTDKTIPELSIVILCYRSGESILDFARQTKQLISSLTDSFEIVLVGNYFENSDDRTKDYISQLEKEDAVYRGICLPKEGMMGWDMRKGLEHSRGEYICVMDGDGQFPIDSISRCFEKIKEGGYGLVKTYRTTRGDGLYRTVISKIYNTLFKILFPHIRAKDINSKPKILTRECYSKLNLKSDDWFIDAEIMINIGKQGVKIAELPVEFEKLAGRQSFVKPSAIIEFLKNLFKYRFK</sequence>
<dbReference type="Pfam" id="PF00535">
    <property type="entry name" value="Glycos_transf_2"/>
    <property type="match status" value="1"/>
</dbReference>
<dbReference type="PANTHER" id="PTHR48090:SF7">
    <property type="entry name" value="RFBJ PROTEIN"/>
    <property type="match status" value="1"/>
</dbReference>
<gene>
    <name evidence="2" type="ORF">AFM12_15865</name>
</gene>
<dbReference type="STRING" id="1605367.AFM12_15865"/>
<organism evidence="2 3">
    <name type="scientific">Jiulongibacter sediminis</name>
    <dbReference type="NCBI Taxonomy" id="1605367"/>
    <lineage>
        <taxon>Bacteria</taxon>
        <taxon>Pseudomonadati</taxon>
        <taxon>Bacteroidota</taxon>
        <taxon>Cytophagia</taxon>
        <taxon>Cytophagales</taxon>
        <taxon>Leadbetterellaceae</taxon>
        <taxon>Jiulongibacter</taxon>
    </lineage>
</organism>
<feature type="domain" description="Glycosyltransferase 2-like" evidence="1">
    <location>
        <begin position="10"/>
        <end position="151"/>
    </location>
</feature>
<proteinExistence type="predicted"/>
<dbReference type="EMBL" id="LGTQ01000012">
    <property type="protein sequence ID" value="KPM47272.1"/>
    <property type="molecule type" value="Genomic_DNA"/>
</dbReference>
<evidence type="ECO:0000259" key="1">
    <source>
        <dbReference type="Pfam" id="PF00535"/>
    </source>
</evidence>
<dbReference type="InterPro" id="IPR029044">
    <property type="entry name" value="Nucleotide-diphossugar_trans"/>
</dbReference>
<reference evidence="2 3" key="1">
    <citation type="submission" date="2015-07" db="EMBL/GenBank/DDBJ databases">
        <title>The draft genome sequence of Leadbetterella sp. JN14-9.</title>
        <authorList>
            <person name="Liu Y."/>
            <person name="Du J."/>
            <person name="Shao Z."/>
        </authorList>
    </citation>
    <scope>NUCLEOTIDE SEQUENCE [LARGE SCALE GENOMIC DNA]</scope>
    <source>
        <strain evidence="2 3">JN14-9</strain>
    </source>
</reference>
<dbReference type="CDD" id="cd04179">
    <property type="entry name" value="DPM_DPG-synthase_like"/>
    <property type="match status" value="1"/>
</dbReference>
<accession>A0A0P7BYS6</accession>
<dbReference type="InterPro" id="IPR001173">
    <property type="entry name" value="Glyco_trans_2-like"/>
</dbReference>